<evidence type="ECO:0000313" key="2">
    <source>
        <dbReference type="Proteomes" id="UP001164250"/>
    </source>
</evidence>
<accession>A0ACC1ARC5</accession>
<sequence>MLNVNDLVHEFPSSVLQRFSLAAAEIDGVLYATGGFDGKDYLK</sequence>
<protein>
    <submittedName>
        <fullName evidence="1">Uncharacterized protein</fullName>
    </submittedName>
</protein>
<keyword evidence="2" id="KW-1185">Reference proteome</keyword>
<dbReference type="Proteomes" id="UP001164250">
    <property type="component" value="Chromosome 9"/>
</dbReference>
<dbReference type="EMBL" id="CM047905">
    <property type="protein sequence ID" value="KAJ0089193.1"/>
    <property type="molecule type" value="Genomic_DNA"/>
</dbReference>
<comment type="caution">
    <text evidence="1">The sequence shown here is derived from an EMBL/GenBank/DDBJ whole genome shotgun (WGS) entry which is preliminary data.</text>
</comment>
<gene>
    <name evidence="1" type="ORF">Patl1_31441</name>
</gene>
<name>A0ACC1ARC5_9ROSI</name>
<reference evidence="2" key="1">
    <citation type="journal article" date="2023" name="G3 (Bethesda)">
        <title>Genome assembly and association tests identify interacting loci associated with vigor, precocity, and sex in interspecific pistachio rootstocks.</title>
        <authorList>
            <person name="Palmer W."/>
            <person name="Jacygrad E."/>
            <person name="Sagayaradj S."/>
            <person name="Cavanaugh K."/>
            <person name="Han R."/>
            <person name="Bertier L."/>
            <person name="Beede B."/>
            <person name="Kafkas S."/>
            <person name="Golino D."/>
            <person name="Preece J."/>
            <person name="Michelmore R."/>
        </authorList>
    </citation>
    <scope>NUCLEOTIDE SEQUENCE [LARGE SCALE GENOMIC DNA]</scope>
</reference>
<proteinExistence type="predicted"/>
<organism evidence="1 2">
    <name type="scientific">Pistacia atlantica</name>
    <dbReference type="NCBI Taxonomy" id="434234"/>
    <lineage>
        <taxon>Eukaryota</taxon>
        <taxon>Viridiplantae</taxon>
        <taxon>Streptophyta</taxon>
        <taxon>Embryophyta</taxon>
        <taxon>Tracheophyta</taxon>
        <taxon>Spermatophyta</taxon>
        <taxon>Magnoliopsida</taxon>
        <taxon>eudicotyledons</taxon>
        <taxon>Gunneridae</taxon>
        <taxon>Pentapetalae</taxon>
        <taxon>rosids</taxon>
        <taxon>malvids</taxon>
        <taxon>Sapindales</taxon>
        <taxon>Anacardiaceae</taxon>
        <taxon>Pistacia</taxon>
    </lineage>
</organism>
<evidence type="ECO:0000313" key="1">
    <source>
        <dbReference type="EMBL" id="KAJ0089193.1"/>
    </source>
</evidence>